<dbReference type="CDD" id="cd02231">
    <property type="entry name" value="cupin_BLL6423-like"/>
    <property type="match status" value="1"/>
</dbReference>
<protein>
    <recommendedName>
        <fullName evidence="3">Cupin 2 conserved barrel domain-containing protein</fullName>
    </recommendedName>
</protein>
<dbReference type="InterPro" id="IPR047142">
    <property type="entry name" value="OryJ/VirC-like"/>
</dbReference>
<proteinExistence type="predicted"/>
<dbReference type="Proteomes" id="UP000286045">
    <property type="component" value="Unassembled WGS sequence"/>
</dbReference>
<evidence type="ECO:0000313" key="1">
    <source>
        <dbReference type="EMBL" id="RWA11119.1"/>
    </source>
</evidence>
<evidence type="ECO:0000313" key="2">
    <source>
        <dbReference type="Proteomes" id="UP000286045"/>
    </source>
</evidence>
<keyword evidence="2" id="KW-1185">Reference proteome</keyword>
<dbReference type="AlphaFoldDB" id="A0A439D9N0"/>
<dbReference type="SUPFAM" id="SSF51182">
    <property type="entry name" value="RmlC-like cupins"/>
    <property type="match status" value="1"/>
</dbReference>
<reference evidence="1 2" key="1">
    <citation type="submission" date="2018-12" db="EMBL/GenBank/DDBJ databases">
        <title>Draft genome sequence of Xylaria grammica IHI A82.</title>
        <authorList>
            <person name="Buettner E."/>
            <person name="Kellner H."/>
        </authorList>
    </citation>
    <scope>NUCLEOTIDE SEQUENCE [LARGE SCALE GENOMIC DNA]</scope>
    <source>
        <strain evidence="1 2">IHI A82</strain>
    </source>
</reference>
<dbReference type="Gene3D" id="2.60.120.10">
    <property type="entry name" value="Jelly Rolls"/>
    <property type="match status" value="1"/>
</dbReference>
<dbReference type="PANTHER" id="PTHR36156:SF2">
    <property type="entry name" value="CUPIN TYPE-2 DOMAIN-CONTAINING PROTEIN"/>
    <property type="match status" value="1"/>
</dbReference>
<dbReference type="STRING" id="363999.A0A439D9N0"/>
<dbReference type="InterPro" id="IPR011051">
    <property type="entry name" value="RmlC_Cupin_sf"/>
</dbReference>
<sequence length="203" mass="21473">MASTAPLLPGPRRIIASNLTLSASSAPNAKTEPAVEVRDETLLVEPILGGSLARARVATHKKIPTSNDGSGDIPLDDVPGFGIVMPNGLNMYYLDVAPNSEGVMHRTTSTDYLIVLKGTLSFLTPQDSFDAGTGYGTPKETLCHPGDTLVQRGIMHALSNRTDQWVRVLGVVAASDPNRVPVEGGPSSSTSQELRVLDDAWLA</sequence>
<comment type="caution">
    <text evidence="1">The sequence shown here is derived from an EMBL/GenBank/DDBJ whole genome shotgun (WGS) entry which is preliminary data.</text>
</comment>
<dbReference type="InterPro" id="IPR014710">
    <property type="entry name" value="RmlC-like_jellyroll"/>
</dbReference>
<dbReference type="EMBL" id="RYZI01000090">
    <property type="protein sequence ID" value="RWA11119.1"/>
    <property type="molecule type" value="Genomic_DNA"/>
</dbReference>
<evidence type="ECO:0008006" key="3">
    <source>
        <dbReference type="Google" id="ProtNLM"/>
    </source>
</evidence>
<name>A0A439D9N0_9PEZI</name>
<dbReference type="PANTHER" id="PTHR36156">
    <property type="entry name" value="SLR2101 PROTEIN"/>
    <property type="match status" value="1"/>
</dbReference>
<gene>
    <name evidence="1" type="ORF">EKO27_g3980</name>
</gene>
<organism evidence="1 2">
    <name type="scientific">Xylaria grammica</name>
    <dbReference type="NCBI Taxonomy" id="363999"/>
    <lineage>
        <taxon>Eukaryota</taxon>
        <taxon>Fungi</taxon>
        <taxon>Dikarya</taxon>
        <taxon>Ascomycota</taxon>
        <taxon>Pezizomycotina</taxon>
        <taxon>Sordariomycetes</taxon>
        <taxon>Xylariomycetidae</taxon>
        <taxon>Xylariales</taxon>
        <taxon>Xylariaceae</taxon>
        <taxon>Xylaria</taxon>
    </lineage>
</organism>
<accession>A0A439D9N0</accession>